<keyword evidence="2" id="KW-1185">Reference proteome</keyword>
<feature type="non-terminal residue" evidence="1">
    <location>
        <position position="73"/>
    </location>
</feature>
<reference evidence="1 2" key="1">
    <citation type="submission" date="2016-04" db="EMBL/GenBank/DDBJ databases">
        <title>The genome of Intoshia linei affirms orthonectids as highly simplified spiralians.</title>
        <authorList>
            <person name="Mikhailov K.V."/>
            <person name="Slusarev G.S."/>
            <person name="Nikitin M.A."/>
            <person name="Logacheva M.D."/>
            <person name="Penin A."/>
            <person name="Aleoshin V."/>
            <person name="Panchin Y.V."/>
        </authorList>
    </citation>
    <scope>NUCLEOTIDE SEQUENCE [LARGE SCALE GENOMIC DNA]</scope>
    <source>
        <strain evidence="1">Intl2013</strain>
        <tissue evidence="1">Whole animal</tissue>
    </source>
</reference>
<name>A0A177B351_9BILA</name>
<dbReference type="Proteomes" id="UP000078046">
    <property type="component" value="Unassembled WGS sequence"/>
</dbReference>
<organism evidence="1 2">
    <name type="scientific">Intoshia linei</name>
    <dbReference type="NCBI Taxonomy" id="1819745"/>
    <lineage>
        <taxon>Eukaryota</taxon>
        <taxon>Metazoa</taxon>
        <taxon>Spiralia</taxon>
        <taxon>Lophotrochozoa</taxon>
        <taxon>Mesozoa</taxon>
        <taxon>Orthonectida</taxon>
        <taxon>Rhopaluridae</taxon>
        <taxon>Intoshia</taxon>
    </lineage>
</organism>
<accession>A0A177B351</accession>
<sequence>MSIKSNFAPLIRSQSSCNDVSLNKVFSSDGDIETDWSVNSGPRAHAFVELPNKYTAICLINILSKIECPKSEM</sequence>
<protein>
    <submittedName>
        <fullName evidence="1">Uncharacterized protein</fullName>
    </submittedName>
</protein>
<comment type="caution">
    <text evidence="1">The sequence shown here is derived from an EMBL/GenBank/DDBJ whole genome shotgun (WGS) entry which is preliminary data.</text>
</comment>
<dbReference type="EMBL" id="LWCA01000526">
    <property type="protein sequence ID" value="OAF68033.1"/>
    <property type="molecule type" value="Genomic_DNA"/>
</dbReference>
<proteinExistence type="predicted"/>
<evidence type="ECO:0000313" key="1">
    <source>
        <dbReference type="EMBL" id="OAF68033.1"/>
    </source>
</evidence>
<gene>
    <name evidence="1" type="ORF">A3Q56_04226</name>
</gene>
<dbReference type="AlphaFoldDB" id="A0A177B351"/>
<evidence type="ECO:0000313" key="2">
    <source>
        <dbReference type="Proteomes" id="UP000078046"/>
    </source>
</evidence>